<feature type="compositionally biased region" description="Basic and acidic residues" evidence="1">
    <location>
        <begin position="118"/>
        <end position="130"/>
    </location>
</feature>
<proteinExistence type="predicted"/>
<dbReference type="EMBL" id="JADJMH010000037">
    <property type="protein sequence ID" value="MBK7677524.1"/>
    <property type="molecule type" value="Genomic_DNA"/>
</dbReference>
<sequence length="150" mass="15886">MPVPPVERGPPPPPRSWRHLDFFEYEAHLHAEVPRVACTGQVTQTLCPGRARSHFTLLFGVDAGGTDHVGTGGAAFAVPDCGASSTWAAGGRRQSHAEVRAVGVDETASKRGQTSDLDAPRLPRPVEIRPRWGSSPAISPSGGQPARLPI</sequence>
<evidence type="ECO:0000313" key="3">
    <source>
        <dbReference type="Proteomes" id="UP000697998"/>
    </source>
</evidence>
<name>A0A935Q3J9_9PROT</name>
<evidence type="ECO:0000313" key="2">
    <source>
        <dbReference type="EMBL" id="MBK7677524.1"/>
    </source>
</evidence>
<reference evidence="2 3" key="1">
    <citation type="submission" date="2020-10" db="EMBL/GenBank/DDBJ databases">
        <title>Connecting structure to function with the recovery of over 1000 high-quality activated sludge metagenome-assembled genomes encoding full-length rRNA genes using long-read sequencing.</title>
        <authorList>
            <person name="Singleton C.M."/>
            <person name="Petriglieri F."/>
            <person name="Kristensen J.M."/>
            <person name="Kirkegaard R.H."/>
            <person name="Michaelsen T.Y."/>
            <person name="Andersen M.H."/>
            <person name="Karst S.M."/>
            <person name="Dueholm M.S."/>
            <person name="Nielsen P.H."/>
            <person name="Albertsen M."/>
        </authorList>
    </citation>
    <scope>NUCLEOTIDE SEQUENCE [LARGE SCALE GENOMIC DNA]</scope>
    <source>
        <strain evidence="2">EsbW_18-Q3-R4-48_BATAC.285</strain>
    </source>
</reference>
<dbReference type="Proteomes" id="UP000697998">
    <property type="component" value="Unassembled WGS sequence"/>
</dbReference>
<dbReference type="AlphaFoldDB" id="A0A935Q3J9"/>
<feature type="region of interest" description="Disordered" evidence="1">
    <location>
        <begin position="86"/>
        <end position="150"/>
    </location>
</feature>
<organism evidence="2 3">
    <name type="scientific">Candidatus Accumulibacter proximus</name>
    <dbReference type="NCBI Taxonomy" id="2954385"/>
    <lineage>
        <taxon>Bacteria</taxon>
        <taxon>Pseudomonadati</taxon>
        <taxon>Pseudomonadota</taxon>
        <taxon>Betaproteobacteria</taxon>
        <taxon>Candidatus Accumulibacter</taxon>
    </lineage>
</organism>
<protein>
    <submittedName>
        <fullName evidence="2">Transposase family protein</fullName>
    </submittedName>
</protein>
<comment type="caution">
    <text evidence="2">The sequence shown here is derived from an EMBL/GenBank/DDBJ whole genome shotgun (WGS) entry which is preliminary data.</text>
</comment>
<accession>A0A935Q3J9</accession>
<evidence type="ECO:0000256" key="1">
    <source>
        <dbReference type="SAM" id="MobiDB-lite"/>
    </source>
</evidence>
<gene>
    <name evidence="2" type="ORF">IPJ27_23810</name>
</gene>